<comment type="caution">
    <text evidence="1">The sequence shown here is derived from an EMBL/GenBank/DDBJ whole genome shotgun (WGS) entry which is preliminary data.</text>
</comment>
<proteinExistence type="predicted"/>
<dbReference type="EMBL" id="LACI01000666">
    <property type="protein sequence ID" value="KJU86269.1"/>
    <property type="molecule type" value="Genomic_DNA"/>
</dbReference>
<name>A0A0F3GWE4_9BACT</name>
<gene>
    <name evidence="1" type="ORF">MBAV_001534</name>
</gene>
<protein>
    <submittedName>
        <fullName evidence="1">Uncharacterized protein</fullName>
    </submittedName>
</protein>
<keyword evidence="2" id="KW-1185">Reference proteome</keyword>
<evidence type="ECO:0000313" key="1">
    <source>
        <dbReference type="EMBL" id="KJU86269.1"/>
    </source>
</evidence>
<dbReference type="Proteomes" id="UP000033423">
    <property type="component" value="Unassembled WGS sequence"/>
</dbReference>
<sequence length="59" mass="6712">MHGLLAWVASVCYLGINHTPITFGQFVLERQEHLIMHLSGLPDRQLYMPLVMMALYVGV</sequence>
<dbReference type="AlphaFoldDB" id="A0A0F3GWE4"/>
<organism evidence="1 2">
    <name type="scientific">Candidatus Magnetobacterium bavaricum</name>
    <dbReference type="NCBI Taxonomy" id="29290"/>
    <lineage>
        <taxon>Bacteria</taxon>
        <taxon>Pseudomonadati</taxon>
        <taxon>Nitrospirota</taxon>
        <taxon>Thermodesulfovibrionia</taxon>
        <taxon>Thermodesulfovibrionales</taxon>
        <taxon>Candidatus Magnetobacteriaceae</taxon>
        <taxon>Candidatus Magnetobacterium</taxon>
    </lineage>
</organism>
<accession>A0A0F3GWE4</accession>
<reference evidence="1 2" key="1">
    <citation type="submission" date="2015-02" db="EMBL/GenBank/DDBJ databases">
        <title>Single-cell genomics of uncultivated deep-branching MTB reveals a conserved set of magnetosome genes.</title>
        <authorList>
            <person name="Kolinko S."/>
            <person name="Richter M."/>
            <person name="Glockner F.O."/>
            <person name="Brachmann A."/>
            <person name="Schuler D."/>
        </authorList>
    </citation>
    <scope>NUCLEOTIDE SEQUENCE [LARGE SCALE GENOMIC DNA]</scope>
    <source>
        <strain evidence="1">TM-1</strain>
    </source>
</reference>
<evidence type="ECO:0000313" key="2">
    <source>
        <dbReference type="Proteomes" id="UP000033423"/>
    </source>
</evidence>